<comment type="caution">
    <text evidence="2">The sequence shown here is derived from an EMBL/GenBank/DDBJ whole genome shotgun (WGS) entry which is preliminary data.</text>
</comment>
<dbReference type="EMBL" id="JADBEM010000001">
    <property type="protein sequence ID" value="MBE1612106.1"/>
    <property type="molecule type" value="Genomic_DNA"/>
</dbReference>
<evidence type="ECO:0000313" key="3">
    <source>
        <dbReference type="Proteomes" id="UP000638648"/>
    </source>
</evidence>
<evidence type="ECO:0000313" key="2">
    <source>
        <dbReference type="EMBL" id="MBE1612106.1"/>
    </source>
</evidence>
<sequence>MEGQGADIRPFETDHEAGYEGPGWRWLAPSPPYEVEDAGQWRPGLLRMWRLWPDGWYGLIRWGDHHQPTWVPRARLRPSEYAKPKRTRHHR</sequence>
<feature type="region of interest" description="Disordered" evidence="1">
    <location>
        <begin position="1"/>
        <end position="23"/>
    </location>
</feature>
<keyword evidence="3" id="KW-1185">Reference proteome</keyword>
<organism evidence="2 3">
    <name type="scientific">Actinopolymorpha pittospori</name>
    <dbReference type="NCBI Taxonomy" id="648752"/>
    <lineage>
        <taxon>Bacteria</taxon>
        <taxon>Bacillati</taxon>
        <taxon>Actinomycetota</taxon>
        <taxon>Actinomycetes</taxon>
        <taxon>Propionibacteriales</taxon>
        <taxon>Actinopolymorphaceae</taxon>
        <taxon>Actinopolymorpha</taxon>
    </lineage>
</organism>
<proteinExistence type="predicted"/>
<gene>
    <name evidence="2" type="ORF">HEB94_008954</name>
</gene>
<protein>
    <submittedName>
        <fullName evidence="2">Uncharacterized protein</fullName>
    </submittedName>
</protein>
<accession>A0A927RPG5</accession>
<feature type="compositionally biased region" description="Basic and acidic residues" evidence="1">
    <location>
        <begin position="9"/>
        <end position="18"/>
    </location>
</feature>
<dbReference type="AlphaFoldDB" id="A0A927RPG5"/>
<evidence type="ECO:0000256" key="1">
    <source>
        <dbReference type="SAM" id="MobiDB-lite"/>
    </source>
</evidence>
<dbReference type="RefSeq" id="WP_192755213.1">
    <property type="nucleotide sequence ID" value="NZ_BAABJL010000222.1"/>
</dbReference>
<dbReference type="Proteomes" id="UP000638648">
    <property type="component" value="Unassembled WGS sequence"/>
</dbReference>
<name>A0A927RPG5_9ACTN</name>
<reference evidence="2" key="1">
    <citation type="submission" date="2020-10" db="EMBL/GenBank/DDBJ databases">
        <title>Sequencing the genomes of 1000 actinobacteria strains.</title>
        <authorList>
            <person name="Klenk H.-P."/>
        </authorList>
    </citation>
    <scope>NUCLEOTIDE SEQUENCE</scope>
    <source>
        <strain evidence="2">DSM 45354</strain>
    </source>
</reference>